<proteinExistence type="predicted"/>
<dbReference type="PANTHER" id="PTHR30212:SF2">
    <property type="entry name" value="PROTEIN YIIM"/>
    <property type="match status" value="1"/>
</dbReference>
<dbReference type="GO" id="GO:0003824">
    <property type="term" value="F:catalytic activity"/>
    <property type="evidence" value="ECO:0007669"/>
    <property type="project" value="InterPro"/>
</dbReference>
<dbReference type="Pfam" id="PF03473">
    <property type="entry name" value="MOSC"/>
    <property type="match status" value="1"/>
</dbReference>
<accession>A0A1R4IUC9</accession>
<organism evidence="3 4">
    <name type="scientific">Luteococcus japonicus LSP_Lj1</name>
    <dbReference type="NCBI Taxonomy" id="1255658"/>
    <lineage>
        <taxon>Bacteria</taxon>
        <taxon>Bacillati</taxon>
        <taxon>Actinomycetota</taxon>
        <taxon>Actinomycetes</taxon>
        <taxon>Propionibacteriales</taxon>
        <taxon>Propionibacteriaceae</taxon>
        <taxon>Luteococcus</taxon>
    </lineage>
</organism>
<dbReference type="RefSeq" id="WP_094763856.1">
    <property type="nucleotide sequence ID" value="NZ_FUKQ01000012.1"/>
</dbReference>
<sequence length="221" mass="24069">MRILSVNVGQPREDLGGYGIPTGHDKRPVECIRVSDPGPRTPDGPRSSGVEGDFVADRRNHGGTDKAVYAVGREDLDLWGERLGMTLGAGWMGENLTTVGRDLNACVVGERWRIGDVLLQVSVPRIPCRTFQRVVGRPGWIKEFTQAGGAGTYLRVLQPGLLEPGMSVEVVEVPAHGVTMREAFWARTTRPVLANRVLTAADFLASDLREKLVARVTTDLS</sequence>
<dbReference type="GO" id="GO:0030151">
    <property type="term" value="F:molybdenum ion binding"/>
    <property type="evidence" value="ECO:0007669"/>
    <property type="project" value="InterPro"/>
</dbReference>
<dbReference type="GO" id="GO:0030170">
    <property type="term" value="F:pyridoxal phosphate binding"/>
    <property type="evidence" value="ECO:0007669"/>
    <property type="project" value="InterPro"/>
</dbReference>
<dbReference type="Proteomes" id="UP000188342">
    <property type="component" value="Unassembled WGS sequence"/>
</dbReference>
<dbReference type="STRING" id="1255658.FM114_03765"/>
<gene>
    <name evidence="3" type="ORF">FM114_03765</name>
</gene>
<name>A0A1R4IUC9_9ACTN</name>
<evidence type="ECO:0000313" key="3">
    <source>
        <dbReference type="EMBL" id="SJN23481.1"/>
    </source>
</evidence>
<protein>
    <submittedName>
        <fullName evidence="3">Uncharacterized protein conserved in bacteria</fullName>
    </submittedName>
</protein>
<dbReference type="EMBL" id="FUKQ01000012">
    <property type="protein sequence ID" value="SJN23481.1"/>
    <property type="molecule type" value="Genomic_DNA"/>
</dbReference>
<evidence type="ECO:0000256" key="1">
    <source>
        <dbReference type="SAM" id="MobiDB-lite"/>
    </source>
</evidence>
<reference evidence="3 4" key="1">
    <citation type="submission" date="2017-02" db="EMBL/GenBank/DDBJ databases">
        <authorList>
            <person name="Peterson S.W."/>
        </authorList>
    </citation>
    <scope>NUCLEOTIDE SEQUENCE [LARGE SCALE GENOMIC DNA]</scope>
    <source>
        <strain evidence="3 4">LSP_Lj1</strain>
    </source>
</reference>
<dbReference type="InterPro" id="IPR052353">
    <property type="entry name" value="Benzoxazolinone_Detox_Enz"/>
</dbReference>
<dbReference type="InterPro" id="IPR011037">
    <property type="entry name" value="Pyrv_Knase-like_insert_dom_sf"/>
</dbReference>
<dbReference type="Gene3D" id="2.40.33.20">
    <property type="entry name" value="PK beta-barrel domain-like"/>
    <property type="match status" value="1"/>
</dbReference>
<evidence type="ECO:0000259" key="2">
    <source>
        <dbReference type="PROSITE" id="PS51340"/>
    </source>
</evidence>
<keyword evidence="4" id="KW-1185">Reference proteome</keyword>
<dbReference type="PROSITE" id="PS51340">
    <property type="entry name" value="MOSC"/>
    <property type="match status" value="1"/>
</dbReference>
<evidence type="ECO:0000313" key="4">
    <source>
        <dbReference type="Proteomes" id="UP000188342"/>
    </source>
</evidence>
<dbReference type="SUPFAM" id="SSF50800">
    <property type="entry name" value="PK beta-barrel domain-like"/>
    <property type="match status" value="1"/>
</dbReference>
<dbReference type="AlphaFoldDB" id="A0A1R4IUC9"/>
<dbReference type="OrthoDB" id="9786134at2"/>
<feature type="domain" description="MOSC" evidence="2">
    <location>
        <begin position="32"/>
        <end position="171"/>
    </location>
</feature>
<dbReference type="InterPro" id="IPR005302">
    <property type="entry name" value="MoCF_Sase_C"/>
</dbReference>
<dbReference type="PANTHER" id="PTHR30212">
    <property type="entry name" value="PROTEIN YIIM"/>
    <property type="match status" value="1"/>
</dbReference>
<feature type="region of interest" description="Disordered" evidence="1">
    <location>
        <begin position="33"/>
        <end position="59"/>
    </location>
</feature>